<name>A0ABS2R2D7_9BACI</name>
<comment type="caution">
    <text evidence="1">The sequence shown here is derived from an EMBL/GenBank/DDBJ whole genome shotgun (WGS) entry which is preliminary data.</text>
</comment>
<evidence type="ECO:0000313" key="2">
    <source>
        <dbReference type="Proteomes" id="UP000823485"/>
    </source>
</evidence>
<protein>
    <submittedName>
        <fullName evidence="1">Cell division protein YceG involved in septum cleavage</fullName>
    </submittedName>
</protein>
<keyword evidence="2" id="KW-1185">Reference proteome</keyword>
<sequence length="151" mass="17246">MARNVFRKLAAVLFICAVILLVIKQMTYAEKKAEKKSQPKAGYVEIKQEDYDKLIKESEDWKKKYEGQLEKASTNKQESVKVLYLNIGDGMTSKDVSEQLAKAGLIKTADDLNTYLSKNNMQRLLQIGEYELNSQMDIETMAKIITGQKEE</sequence>
<gene>
    <name evidence="1" type="ORF">JOC94_000781</name>
</gene>
<evidence type="ECO:0000313" key="1">
    <source>
        <dbReference type="EMBL" id="MBM7713812.1"/>
    </source>
</evidence>
<dbReference type="Proteomes" id="UP000823485">
    <property type="component" value="Unassembled WGS sequence"/>
</dbReference>
<proteinExistence type="predicted"/>
<reference evidence="1 2" key="1">
    <citation type="submission" date="2021-01" db="EMBL/GenBank/DDBJ databases">
        <title>Genomic Encyclopedia of Type Strains, Phase IV (KMG-IV): sequencing the most valuable type-strain genomes for metagenomic binning, comparative biology and taxonomic classification.</title>
        <authorList>
            <person name="Goeker M."/>
        </authorList>
    </citation>
    <scope>NUCLEOTIDE SEQUENCE [LARGE SCALE GENOMIC DNA]</scope>
    <source>
        <strain evidence="1 2">DSM 105453</strain>
    </source>
</reference>
<dbReference type="GO" id="GO:0051301">
    <property type="term" value="P:cell division"/>
    <property type="evidence" value="ECO:0007669"/>
    <property type="project" value="UniProtKB-KW"/>
</dbReference>
<dbReference type="Gene3D" id="3.30.1490.480">
    <property type="entry name" value="Endolytic murein transglycosylase"/>
    <property type="match status" value="1"/>
</dbReference>
<dbReference type="EMBL" id="JAFBFH010000003">
    <property type="protein sequence ID" value="MBM7713812.1"/>
    <property type="molecule type" value="Genomic_DNA"/>
</dbReference>
<accession>A0ABS2R2D7</accession>
<dbReference type="RefSeq" id="WP_077109969.1">
    <property type="nucleotide sequence ID" value="NZ_JAFBFH010000003.1"/>
</dbReference>
<keyword evidence="1" id="KW-0132">Cell division</keyword>
<keyword evidence="1" id="KW-0131">Cell cycle</keyword>
<organism evidence="1 2">
    <name type="scientific">Siminovitchia thermophila</name>
    <dbReference type="NCBI Taxonomy" id="1245522"/>
    <lineage>
        <taxon>Bacteria</taxon>
        <taxon>Bacillati</taxon>
        <taxon>Bacillota</taxon>
        <taxon>Bacilli</taxon>
        <taxon>Bacillales</taxon>
        <taxon>Bacillaceae</taxon>
        <taxon>Siminovitchia</taxon>
    </lineage>
</organism>